<feature type="transmembrane region" description="Helical" evidence="1">
    <location>
        <begin position="348"/>
        <end position="369"/>
    </location>
</feature>
<accession>A0A1G1W5X8</accession>
<keyword evidence="1" id="KW-0472">Membrane</keyword>
<protein>
    <submittedName>
        <fullName evidence="2">Uncharacterized protein</fullName>
    </submittedName>
</protein>
<gene>
    <name evidence="2" type="ORF">A2126_01745</name>
</gene>
<feature type="transmembrane region" description="Helical" evidence="1">
    <location>
        <begin position="455"/>
        <end position="479"/>
    </location>
</feature>
<sequence length="936" mass="106015">MIRKLFSLIGKNKIPILTALVIILVFGFLFRDVLFFGKTLRGEPFAGGVVPSGPASYTGDTNIYRFLADPGASSWNDNPPFVIAANQIKEGYFPWWNPFSATGTPIFADLLSGVTFPLKWPLIFDPSPFMFDMFSLVRLFLGIAFTYLFLRLLKINRWVAATGAFTFGLSGALIRYANMEHLSIDALIPFSLFCIEYFIQKRTRWSWFLLFLSLLLPVLAAFPEANVFAATLTYLYFLFRAWQEDKKFDLIKKFIAANVLAFLIAAPLLLSLFQFISQAWTAHSLDRQLGLHSVPLSLLFSVVTPWVFNTSFSTVLKIIQFGQLGWFGGSILILGILGIFTRGYKKHIGVFFAAYGIISLLKTFGVWPVSLIGHLPIYNQLIFPKYNQPAITISFVLSAAIFINYLYEKGSKFKYLLGGVSIYLFTFGLFFLMSYKLWFDLVIDRLHLSLTINYLLTFAVFGLFTVLAFAILIAIAALIKFKNSRLIIAFVLLIISVEALLNFPKVFPERDAGYVPVKYVSAVQKNVGNNYRIAGKDYVLYTQIAGVYGIRDIRHLDAIYFNDYMEFLRIIDPEVFDRFVTLNENWLTKPQVLRMLGVKNILSISPIEENGLSNLPTLGIPKEAYTISGSGREIFFLHPPVSKDISLTIPSGTAAVYFFLAMNPAVWDVSNGDGVKLSLITSQGVSKEITIDPKNNPNDRIWHKVEFPVSSGQVNLHLTVDGLDSITFDWTGMSDFYSKDFAENYSKFYVPTKGFPIIQDSYSIRSYDVIGANQIAYFPKQVDFVNAKDFESEFKKQLDSIDQISVALSDSGKKEVVTQDFELQPKVDQKINGDTEVSLPKDHPPYLFISVPHTKDTRVTNQERENLAFYKSNLAFLLVKLNPDDEKIFLSNSPSNNTKMIFLGLTSTGVFLVAIYLVVFNKFKFWLPWRKVKNRI</sequence>
<dbReference type="Proteomes" id="UP000178493">
    <property type="component" value="Unassembled WGS sequence"/>
</dbReference>
<feature type="transmembrane region" description="Helical" evidence="1">
    <location>
        <begin position="320"/>
        <end position="341"/>
    </location>
</feature>
<name>A0A1G1W5X8_9BACT</name>
<feature type="transmembrane region" description="Helical" evidence="1">
    <location>
        <begin position="414"/>
        <end position="435"/>
    </location>
</feature>
<reference evidence="2 3" key="1">
    <citation type="journal article" date="2016" name="Nat. Commun.">
        <title>Thousands of microbial genomes shed light on interconnected biogeochemical processes in an aquifer system.</title>
        <authorList>
            <person name="Anantharaman K."/>
            <person name="Brown C.T."/>
            <person name="Hug L.A."/>
            <person name="Sharon I."/>
            <person name="Castelle C.J."/>
            <person name="Probst A.J."/>
            <person name="Thomas B.C."/>
            <person name="Singh A."/>
            <person name="Wilkins M.J."/>
            <person name="Karaoz U."/>
            <person name="Brodie E.L."/>
            <person name="Williams K.H."/>
            <person name="Hubbard S.S."/>
            <person name="Banfield J.F."/>
        </authorList>
    </citation>
    <scope>NUCLEOTIDE SEQUENCE [LARGE SCALE GENOMIC DNA]</scope>
</reference>
<comment type="caution">
    <text evidence="2">The sequence shown here is derived from an EMBL/GenBank/DDBJ whole genome shotgun (WGS) entry which is preliminary data.</text>
</comment>
<feature type="transmembrane region" description="Helical" evidence="1">
    <location>
        <begin position="900"/>
        <end position="920"/>
    </location>
</feature>
<evidence type="ECO:0000313" key="2">
    <source>
        <dbReference type="EMBL" id="OGY23021.1"/>
    </source>
</evidence>
<proteinExistence type="predicted"/>
<feature type="transmembrane region" description="Helical" evidence="1">
    <location>
        <begin position="389"/>
        <end position="407"/>
    </location>
</feature>
<feature type="transmembrane region" description="Helical" evidence="1">
    <location>
        <begin position="255"/>
        <end position="277"/>
    </location>
</feature>
<organism evidence="2 3">
    <name type="scientific">Candidatus Woykebacteria bacterium GWB1_45_5</name>
    <dbReference type="NCBI Taxonomy" id="1802592"/>
    <lineage>
        <taxon>Bacteria</taxon>
        <taxon>Candidatus Woykeibacteriota</taxon>
    </lineage>
</organism>
<keyword evidence="1" id="KW-0812">Transmembrane</keyword>
<evidence type="ECO:0000256" key="1">
    <source>
        <dbReference type="SAM" id="Phobius"/>
    </source>
</evidence>
<feature type="transmembrane region" description="Helical" evidence="1">
    <location>
        <begin position="129"/>
        <end position="150"/>
    </location>
</feature>
<feature type="transmembrane region" description="Helical" evidence="1">
    <location>
        <begin position="289"/>
        <end position="308"/>
    </location>
</feature>
<evidence type="ECO:0000313" key="3">
    <source>
        <dbReference type="Proteomes" id="UP000178493"/>
    </source>
</evidence>
<feature type="transmembrane region" description="Helical" evidence="1">
    <location>
        <begin position="486"/>
        <end position="503"/>
    </location>
</feature>
<feature type="transmembrane region" description="Helical" evidence="1">
    <location>
        <begin position="206"/>
        <end position="235"/>
    </location>
</feature>
<feature type="transmembrane region" description="Helical" evidence="1">
    <location>
        <begin position="157"/>
        <end position="176"/>
    </location>
</feature>
<dbReference type="AlphaFoldDB" id="A0A1G1W5X8"/>
<feature type="transmembrane region" description="Helical" evidence="1">
    <location>
        <begin position="12"/>
        <end position="30"/>
    </location>
</feature>
<dbReference type="EMBL" id="MHCO01000038">
    <property type="protein sequence ID" value="OGY23021.1"/>
    <property type="molecule type" value="Genomic_DNA"/>
</dbReference>
<feature type="transmembrane region" description="Helical" evidence="1">
    <location>
        <begin position="182"/>
        <end position="199"/>
    </location>
</feature>
<keyword evidence="1" id="KW-1133">Transmembrane helix</keyword>